<organism evidence="2 3">
    <name type="scientific">Roridomyces roridus</name>
    <dbReference type="NCBI Taxonomy" id="1738132"/>
    <lineage>
        <taxon>Eukaryota</taxon>
        <taxon>Fungi</taxon>
        <taxon>Dikarya</taxon>
        <taxon>Basidiomycota</taxon>
        <taxon>Agaricomycotina</taxon>
        <taxon>Agaricomycetes</taxon>
        <taxon>Agaricomycetidae</taxon>
        <taxon>Agaricales</taxon>
        <taxon>Marasmiineae</taxon>
        <taxon>Mycenaceae</taxon>
        <taxon>Roridomyces</taxon>
    </lineage>
</organism>
<evidence type="ECO:0000313" key="3">
    <source>
        <dbReference type="Proteomes" id="UP001221142"/>
    </source>
</evidence>
<gene>
    <name evidence="2" type="ORF">FB45DRAFT_1008786</name>
</gene>
<feature type="region of interest" description="Disordered" evidence="1">
    <location>
        <begin position="403"/>
        <end position="461"/>
    </location>
</feature>
<reference evidence="2" key="1">
    <citation type="submission" date="2023-03" db="EMBL/GenBank/DDBJ databases">
        <title>Massive genome expansion in bonnet fungi (Mycena s.s.) driven by repeated elements and novel gene families across ecological guilds.</title>
        <authorList>
            <consortium name="Lawrence Berkeley National Laboratory"/>
            <person name="Harder C.B."/>
            <person name="Miyauchi S."/>
            <person name="Viragh M."/>
            <person name="Kuo A."/>
            <person name="Thoen E."/>
            <person name="Andreopoulos B."/>
            <person name="Lu D."/>
            <person name="Skrede I."/>
            <person name="Drula E."/>
            <person name="Henrissat B."/>
            <person name="Morin E."/>
            <person name="Kohler A."/>
            <person name="Barry K."/>
            <person name="LaButti K."/>
            <person name="Morin E."/>
            <person name="Salamov A."/>
            <person name="Lipzen A."/>
            <person name="Mereny Z."/>
            <person name="Hegedus B."/>
            <person name="Baldrian P."/>
            <person name="Stursova M."/>
            <person name="Weitz H."/>
            <person name="Taylor A."/>
            <person name="Grigoriev I.V."/>
            <person name="Nagy L.G."/>
            <person name="Martin F."/>
            <person name="Kauserud H."/>
        </authorList>
    </citation>
    <scope>NUCLEOTIDE SEQUENCE</scope>
    <source>
        <strain evidence="2">9284</strain>
    </source>
</reference>
<feature type="compositionally biased region" description="Acidic residues" evidence="1">
    <location>
        <begin position="423"/>
        <end position="433"/>
    </location>
</feature>
<dbReference type="AlphaFoldDB" id="A0AAD7B9H1"/>
<comment type="caution">
    <text evidence="2">The sequence shown here is derived from an EMBL/GenBank/DDBJ whole genome shotgun (WGS) entry which is preliminary data.</text>
</comment>
<dbReference type="Proteomes" id="UP001221142">
    <property type="component" value="Unassembled WGS sequence"/>
</dbReference>
<sequence length="461" mass="50220">MDAKRDEWTDRLIQILSGAQHRGGLVGSEPGETVVPATYLAGCTTIGGRAGLEDIMRCAQRHREDAPRATGCTEREGSAERKARKMGERSKELLTAVVVFPNPVINKHHVHAGLGNAGVMSSRQRTYPIFHFPPPWPTPIPPPAFATAARCQQRVLWPGSRPVNTSALRPAPIRTCHSSGTFVRLSTSTSTPARLDTMKTRCRKARSRKKRKVVEDKKSRGKVIEADLSVVAEERDVSPPEVLLDTGRLLRLYPGYPGPTWSPFDGNSGPQLDYILLAAGIQMGFSLWKGKGRGRGRDNANVATEKDDDGVWMAWADENLRSFHAEFDAIEQSIVACARGASQDGHWSSDDEDFFVSDEEDGIIDAGPIAEQGNSADIGFACGAAGSETSDYASMPELQSMADSYDEDTDDDMPDLMSMSNSSDEEDGLDDEPMPNLQSVSASEDQEGPSAMNDFLSHTHI</sequence>
<feature type="compositionally biased region" description="Acidic residues" evidence="1">
    <location>
        <begin position="404"/>
        <end position="414"/>
    </location>
</feature>
<name>A0AAD7B9H1_9AGAR</name>
<accession>A0AAD7B9H1</accession>
<dbReference type="EMBL" id="JARKIF010000027">
    <property type="protein sequence ID" value="KAJ7613988.1"/>
    <property type="molecule type" value="Genomic_DNA"/>
</dbReference>
<feature type="region of interest" description="Disordered" evidence="1">
    <location>
        <begin position="67"/>
        <end position="88"/>
    </location>
</feature>
<evidence type="ECO:0000256" key="1">
    <source>
        <dbReference type="SAM" id="MobiDB-lite"/>
    </source>
</evidence>
<protein>
    <submittedName>
        <fullName evidence="2">Uncharacterized protein</fullName>
    </submittedName>
</protein>
<evidence type="ECO:0000313" key="2">
    <source>
        <dbReference type="EMBL" id="KAJ7613988.1"/>
    </source>
</evidence>
<proteinExistence type="predicted"/>
<keyword evidence="3" id="KW-1185">Reference proteome</keyword>